<dbReference type="InterPro" id="IPR035965">
    <property type="entry name" value="PAS-like_dom_sf"/>
</dbReference>
<feature type="domain" description="PAS" evidence="18">
    <location>
        <begin position="424"/>
        <end position="495"/>
    </location>
</feature>
<evidence type="ECO:0000256" key="5">
    <source>
        <dbReference type="ARBA" id="ARBA00022553"/>
    </source>
</evidence>
<dbReference type="SMART" id="SM00091">
    <property type="entry name" value="PAS"/>
    <property type="match status" value="4"/>
</dbReference>
<dbReference type="SMART" id="SM00388">
    <property type="entry name" value="HisKA"/>
    <property type="match status" value="1"/>
</dbReference>
<evidence type="ECO:0000256" key="8">
    <source>
        <dbReference type="ARBA" id="ARBA00022741"/>
    </source>
</evidence>
<dbReference type="PANTHER" id="PTHR45339:SF1">
    <property type="entry name" value="HYBRID SIGNAL TRANSDUCTION HISTIDINE KINASE J"/>
    <property type="match status" value="1"/>
</dbReference>
<keyword evidence="10" id="KW-0067">ATP-binding</keyword>
<dbReference type="PROSITE" id="PS50109">
    <property type="entry name" value="HIS_KIN"/>
    <property type="match status" value="1"/>
</dbReference>
<keyword evidence="9 21" id="KW-0418">Kinase</keyword>
<dbReference type="Gene3D" id="3.40.50.2300">
    <property type="match status" value="1"/>
</dbReference>
<dbReference type="CDD" id="cd16922">
    <property type="entry name" value="HATPase_EvgS-ArcB-TorS-like"/>
    <property type="match status" value="1"/>
</dbReference>
<dbReference type="SUPFAM" id="SSF52172">
    <property type="entry name" value="CheY-like"/>
    <property type="match status" value="1"/>
</dbReference>
<keyword evidence="13" id="KW-0472">Membrane</keyword>
<dbReference type="PROSITE" id="PS50113">
    <property type="entry name" value="PAC"/>
    <property type="match status" value="3"/>
</dbReference>
<keyword evidence="7" id="KW-0812">Transmembrane</keyword>
<keyword evidence="22" id="KW-1185">Reference proteome</keyword>
<reference evidence="21 22" key="1">
    <citation type="submission" date="2011-07" db="EMBL/GenBank/DDBJ databases">
        <title>The complete genome of plasmid 1 of Emticicia oligotrophica DSM 17448.</title>
        <authorList>
            <consortium name="US DOE Joint Genome Institute (JGI-PGF)"/>
            <person name="Lucas S."/>
            <person name="Han J."/>
            <person name="Lapidus A."/>
            <person name="Bruce D."/>
            <person name="Goodwin L."/>
            <person name="Pitluck S."/>
            <person name="Peters L."/>
            <person name="Kyrpides N."/>
            <person name="Mavromatis K."/>
            <person name="Ivanova N."/>
            <person name="Ovchinnikova G."/>
            <person name="Teshima H."/>
            <person name="Detter J.C."/>
            <person name="Tapia R."/>
            <person name="Han C."/>
            <person name="Land M."/>
            <person name="Hauser L."/>
            <person name="Markowitz V."/>
            <person name="Cheng J.-F."/>
            <person name="Hugenholtz P."/>
            <person name="Woyke T."/>
            <person name="Wu D."/>
            <person name="Tindall B."/>
            <person name="Pomrenke H."/>
            <person name="Brambilla E."/>
            <person name="Klenk H.-P."/>
            <person name="Eisen J.A."/>
        </authorList>
    </citation>
    <scope>NUCLEOTIDE SEQUENCE [LARGE SCALE GENOMIC DNA]</scope>
    <source>
        <strain evidence="22">DSM 17448 / GPTSA100-15</strain>
        <plasmid evidence="21 22">pEMTOL01</plasmid>
    </source>
</reference>
<dbReference type="Gene3D" id="1.10.287.130">
    <property type="match status" value="1"/>
</dbReference>
<dbReference type="Proteomes" id="UP000002875">
    <property type="component" value="Plasmid pEMTOL01"/>
</dbReference>
<dbReference type="Pfam" id="PF01590">
    <property type="entry name" value="GAF"/>
    <property type="match status" value="1"/>
</dbReference>
<sequence length="1208" mass="136795">MKETHAPIPLNEKERLQALLDYNILDTLSEEYFDNITQLASHICQTPIASISLIDDKRQWFKSRIGLAESETPKEISFCQYAIMGNDIFEVPNALEDERFQNNPLVTGSPDIRFYAGAPLTSPDGFNIGTLCVIDNMPKLLDDEQKKALSTLAKSVIAQLELKKKNLELKNEVDNLAKKALETITHELNSYKSALDLTSSVVITDKNGIITFVNDAACNISKYSKEELIGQNIRIFNSGFHPKEFFIDLWQTITAGLVWKKEVKNKTKDVKSYWADTTIVPFVDEKGKPDRYVSISQNISKQKISENKLQQFFNISQDYLCVINTAGYFENLSPTFSRELGFSDEELTSKPFLHFVHQDDIDSSQKEIDKLAQGINTIHFEARFKCKGGGNYKLLSWNASYDKEMGLLYATARDITLSKKINEENKRLSLVAKGTDNIIIMTDKYRRIEWVNEPFVTLTGYSLEEVIGKKPGKILQYEETDKNTILQIREALNKETSFKGEIKNRSKSGRKYWLEISISPIFNDKHELINFIAIESDITEKKRKDLNIANLMASQNAIFNGVSYSVIFTDVNGIIKRINKVGLEMLEYTAEELINKLTPIDFHDPAEIAKRAAELTAELGQEVKPGLEVFVAKIKENDSADSHEWTYISKSGRRIPVWLSFTCIRNTDGNILGYLGVAEDYTIKKQAELDLINAKNLAEQAVYAKDSFLANMSHEIRTPLNAIIGFTELISQSNLDSTQREFISNIQMAGDNLLHIINDILDLSKIESGQLVIESYPFNIKATLKHIYELLKVKTAKNNLDFSLLLDADMPEFVVGDKGRLNQIMMNLVGNAVKFTKEGEVTISVKKVDETDSHVTLKFSVKDTGIGIPADKLSLIFERFTQAEASTTRTFGGTGLGLNIVKQLVELQNGQIQVKSTLGQGSDFYFSLIFPKVESSYKDASIENDSNKKSSRKLSILLCEDNELNQRLAKTIIQKFGFDLDIAVNGEEGLKLLSKNHYDLILMDLQMPVKDGYQTTIHIRNVLKLEIPIIAMTAHSLVGEQQKCFEIGMNAYVAKPFKQQELLNKIYEVVETGNKNPIENAIENQSLSTETRNKKSIDFSYFESLGEAENESLKKEMVEIFIDKVPNDLSLLEKAIEQKAYNDIQGIAHDMQSSLSMFRLMNEVEYLEKVEKGAKNESLTHELTHEFVTFKQEVNDVIDLLKRIKSTF</sequence>
<dbReference type="InterPro" id="IPR001610">
    <property type="entry name" value="PAC"/>
</dbReference>
<dbReference type="SMART" id="SM00448">
    <property type="entry name" value="REC"/>
    <property type="match status" value="1"/>
</dbReference>
<dbReference type="SUPFAM" id="SSF55781">
    <property type="entry name" value="GAF domain-like"/>
    <property type="match status" value="1"/>
</dbReference>
<dbReference type="CDD" id="cd00082">
    <property type="entry name" value="HisKA"/>
    <property type="match status" value="1"/>
</dbReference>
<evidence type="ECO:0000256" key="3">
    <source>
        <dbReference type="ARBA" id="ARBA00012438"/>
    </source>
</evidence>
<dbReference type="GO" id="GO:0016301">
    <property type="term" value="F:kinase activity"/>
    <property type="evidence" value="ECO:0007669"/>
    <property type="project" value="UniProtKB-KW"/>
</dbReference>
<feature type="domain" description="PAS" evidence="18">
    <location>
        <begin position="305"/>
        <end position="375"/>
    </location>
</feature>
<evidence type="ECO:0000256" key="12">
    <source>
        <dbReference type="ARBA" id="ARBA00023012"/>
    </source>
</evidence>
<keyword evidence="4" id="KW-1003">Cell membrane</keyword>
<dbReference type="EMBL" id="CP002962">
    <property type="protein sequence ID" value="AFK05571.1"/>
    <property type="molecule type" value="Genomic_DNA"/>
</dbReference>
<protein>
    <recommendedName>
        <fullName evidence="3">histidine kinase</fullName>
        <ecNumber evidence="3">2.7.13.3</ecNumber>
    </recommendedName>
</protein>
<evidence type="ECO:0000259" key="17">
    <source>
        <dbReference type="PROSITE" id="PS50110"/>
    </source>
</evidence>
<feature type="domain" description="Response regulatory" evidence="17">
    <location>
        <begin position="955"/>
        <end position="1070"/>
    </location>
</feature>
<feature type="domain" description="PAS" evidence="18">
    <location>
        <begin position="187"/>
        <end position="244"/>
    </location>
</feature>
<dbReference type="PRINTS" id="PR00344">
    <property type="entry name" value="BCTRLSENSOR"/>
</dbReference>
<evidence type="ECO:0000313" key="21">
    <source>
        <dbReference type="EMBL" id="AFK05571.1"/>
    </source>
</evidence>
<evidence type="ECO:0000259" key="19">
    <source>
        <dbReference type="PROSITE" id="PS50113"/>
    </source>
</evidence>
<dbReference type="CDD" id="cd00130">
    <property type="entry name" value="PAS"/>
    <property type="match status" value="4"/>
</dbReference>
<dbReference type="InterPro" id="IPR036097">
    <property type="entry name" value="HisK_dim/P_sf"/>
</dbReference>
<name>A0ABM5N7X8_EMTOG</name>
<dbReference type="Gene3D" id="3.30.565.10">
    <property type="entry name" value="Histidine kinase-like ATPase, C-terminal domain"/>
    <property type="match status" value="1"/>
</dbReference>
<evidence type="ECO:0000256" key="4">
    <source>
        <dbReference type="ARBA" id="ARBA00022475"/>
    </source>
</evidence>
<dbReference type="InterPro" id="IPR036890">
    <property type="entry name" value="HATPase_C_sf"/>
</dbReference>
<keyword evidence="11" id="KW-1133">Transmembrane helix</keyword>
<dbReference type="SMART" id="SM00065">
    <property type="entry name" value="GAF"/>
    <property type="match status" value="1"/>
</dbReference>
<feature type="domain" description="PAC" evidence="19">
    <location>
        <begin position="498"/>
        <end position="550"/>
    </location>
</feature>
<dbReference type="SUPFAM" id="SSF47226">
    <property type="entry name" value="Histidine-containing phosphotransfer domain, HPT domain"/>
    <property type="match status" value="1"/>
</dbReference>
<evidence type="ECO:0000256" key="13">
    <source>
        <dbReference type="ARBA" id="ARBA00023136"/>
    </source>
</evidence>
<evidence type="ECO:0000259" key="16">
    <source>
        <dbReference type="PROSITE" id="PS50109"/>
    </source>
</evidence>
<dbReference type="InterPro" id="IPR000700">
    <property type="entry name" value="PAS-assoc_C"/>
</dbReference>
<dbReference type="InterPro" id="IPR013655">
    <property type="entry name" value="PAS_fold_3"/>
</dbReference>
<dbReference type="InterPro" id="IPR011006">
    <property type="entry name" value="CheY-like_superfamily"/>
</dbReference>
<evidence type="ECO:0000256" key="2">
    <source>
        <dbReference type="ARBA" id="ARBA00004651"/>
    </source>
</evidence>
<feature type="domain" description="PAC" evidence="19">
    <location>
        <begin position="259"/>
        <end position="311"/>
    </location>
</feature>
<evidence type="ECO:0000256" key="7">
    <source>
        <dbReference type="ARBA" id="ARBA00022692"/>
    </source>
</evidence>
<keyword evidence="8" id="KW-0547">Nucleotide-binding</keyword>
<dbReference type="Pfam" id="PF13426">
    <property type="entry name" value="PAS_9"/>
    <property type="match status" value="3"/>
</dbReference>
<dbReference type="Pfam" id="PF08447">
    <property type="entry name" value="PAS_3"/>
    <property type="match status" value="1"/>
</dbReference>
<dbReference type="Gene3D" id="3.30.450.40">
    <property type="match status" value="1"/>
</dbReference>
<feature type="domain" description="PAC" evidence="19">
    <location>
        <begin position="641"/>
        <end position="693"/>
    </location>
</feature>
<comment type="catalytic activity">
    <reaction evidence="1">
        <text>ATP + protein L-histidine = ADP + protein N-phospho-L-histidine.</text>
        <dbReference type="EC" id="2.7.13.3"/>
    </reaction>
</comment>
<dbReference type="Pfam" id="PF00512">
    <property type="entry name" value="HisKA"/>
    <property type="match status" value="1"/>
</dbReference>
<dbReference type="Pfam" id="PF02518">
    <property type="entry name" value="HATPase_c"/>
    <property type="match status" value="1"/>
</dbReference>
<dbReference type="PANTHER" id="PTHR45339">
    <property type="entry name" value="HYBRID SIGNAL TRANSDUCTION HISTIDINE KINASE J"/>
    <property type="match status" value="1"/>
</dbReference>
<dbReference type="PROSITE" id="PS50894">
    <property type="entry name" value="HPT"/>
    <property type="match status" value="1"/>
</dbReference>
<gene>
    <name evidence="21" type="ordered locus">Emtol_0301</name>
</gene>
<feature type="domain" description="Histidine kinase" evidence="16">
    <location>
        <begin position="711"/>
        <end position="932"/>
    </location>
</feature>
<dbReference type="SUPFAM" id="SSF47384">
    <property type="entry name" value="Homodimeric domain of signal transducing histidine kinase"/>
    <property type="match status" value="1"/>
</dbReference>
<feature type="domain" description="HPt" evidence="20">
    <location>
        <begin position="1110"/>
        <end position="1208"/>
    </location>
</feature>
<dbReference type="InterPro" id="IPR000014">
    <property type="entry name" value="PAS"/>
</dbReference>
<dbReference type="InterPro" id="IPR003594">
    <property type="entry name" value="HATPase_dom"/>
</dbReference>
<dbReference type="InterPro" id="IPR001789">
    <property type="entry name" value="Sig_transdc_resp-reg_receiver"/>
</dbReference>
<evidence type="ECO:0000256" key="14">
    <source>
        <dbReference type="PROSITE-ProRule" id="PRU00110"/>
    </source>
</evidence>
<dbReference type="Pfam" id="PF01627">
    <property type="entry name" value="Hpt"/>
    <property type="match status" value="1"/>
</dbReference>
<dbReference type="SUPFAM" id="SSF55874">
    <property type="entry name" value="ATPase domain of HSP90 chaperone/DNA topoisomerase II/histidine kinase"/>
    <property type="match status" value="1"/>
</dbReference>
<dbReference type="NCBIfam" id="TIGR00229">
    <property type="entry name" value="sensory_box"/>
    <property type="match status" value="4"/>
</dbReference>
<evidence type="ECO:0000259" key="20">
    <source>
        <dbReference type="PROSITE" id="PS50894"/>
    </source>
</evidence>
<dbReference type="Gene3D" id="1.20.120.160">
    <property type="entry name" value="HPT domain"/>
    <property type="match status" value="1"/>
</dbReference>
<organism evidence="21 22">
    <name type="scientific">Emticicia oligotrophica (strain DSM 17448 / CIP 109782 / MTCC 6937 / GPTSA100-15)</name>
    <dbReference type="NCBI Taxonomy" id="929562"/>
    <lineage>
        <taxon>Bacteria</taxon>
        <taxon>Pseudomonadati</taxon>
        <taxon>Bacteroidota</taxon>
        <taxon>Cytophagia</taxon>
        <taxon>Cytophagales</taxon>
        <taxon>Leadbetterellaceae</taxon>
        <taxon>Emticicia</taxon>
    </lineage>
</organism>
<evidence type="ECO:0000256" key="6">
    <source>
        <dbReference type="ARBA" id="ARBA00022679"/>
    </source>
</evidence>
<dbReference type="InterPro" id="IPR003018">
    <property type="entry name" value="GAF"/>
</dbReference>
<dbReference type="InterPro" id="IPR029016">
    <property type="entry name" value="GAF-like_dom_sf"/>
</dbReference>
<dbReference type="InterPro" id="IPR005467">
    <property type="entry name" value="His_kinase_dom"/>
</dbReference>
<keyword evidence="6" id="KW-0808">Transferase</keyword>
<dbReference type="InterPro" id="IPR004358">
    <property type="entry name" value="Sig_transdc_His_kin-like_C"/>
</dbReference>
<geneLocation type="plasmid" evidence="21 22">
    <name>pEMTOL01</name>
</geneLocation>
<dbReference type="Gene3D" id="3.30.450.20">
    <property type="entry name" value="PAS domain"/>
    <property type="match status" value="4"/>
</dbReference>
<dbReference type="InterPro" id="IPR003661">
    <property type="entry name" value="HisK_dim/P_dom"/>
</dbReference>
<evidence type="ECO:0000256" key="15">
    <source>
        <dbReference type="PROSITE-ProRule" id="PRU00169"/>
    </source>
</evidence>
<accession>A0ABM5N7X8</accession>
<evidence type="ECO:0000256" key="9">
    <source>
        <dbReference type="ARBA" id="ARBA00022777"/>
    </source>
</evidence>
<proteinExistence type="predicted"/>
<dbReference type="PROSITE" id="PS50110">
    <property type="entry name" value="RESPONSE_REGULATORY"/>
    <property type="match status" value="1"/>
</dbReference>
<keyword evidence="5 15" id="KW-0597">Phosphoprotein</keyword>
<dbReference type="SMART" id="SM00086">
    <property type="entry name" value="PAC"/>
    <property type="match status" value="3"/>
</dbReference>
<comment type="subcellular location">
    <subcellularLocation>
        <location evidence="2">Cell membrane</location>
        <topology evidence="2">Multi-pass membrane protein</topology>
    </subcellularLocation>
</comment>
<dbReference type="InterPro" id="IPR036641">
    <property type="entry name" value="HPT_dom_sf"/>
</dbReference>
<dbReference type="PROSITE" id="PS50112">
    <property type="entry name" value="PAS"/>
    <property type="match status" value="3"/>
</dbReference>
<evidence type="ECO:0000256" key="11">
    <source>
        <dbReference type="ARBA" id="ARBA00022989"/>
    </source>
</evidence>
<dbReference type="RefSeq" id="WP_015026317.1">
    <property type="nucleotide sequence ID" value="NC_018742.1"/>
</dbReference>
<evidence type="ECO:0000256" key="1">
    <source>
        <dbReference type="ARBA" id="ARBA00000085"/>
    </source>
</evidence>
<keyword evidence="21" id="KW-0614">Plasmid</keyword>
<evidence type="ECO:0000256" key="10">
    <source>
        <dbReference type="ARBA" id="ARBA00022840"/>
    </source>
</evidence>
<feature type="modified residue" description="4-aspartylphosphate" evidence="15">
    <location>
        <position position="1004"/>
    </location>
</feature>
<keyword evidence="12" id="KW-0902">Two-component regulatory system</keyword>
<dbReference type="CDD" id="cd17546">
    <property type="entry name" value="REC_hyHK_CKI1_RcsC-like"/>
    <property type="match status" value="1"/>
</dbReference>
<evidence type="ECO:0000259" key="18">
    <source>
        <dbReference type="PROSITE" id="PS50112"/>
    </source>
</evidence>
<feature type="modified residue" description="Phosphohistidine" evidence="14">
    <location>
        <position position="1149"/>
    </location>
</feature>
<dbReference type="EC" id="2.7.13.3" evidence="3"/>
<dbReference type="InterPro" id="IPR008207">
    <property type="entry name" value="Sig_transdc_His_kin_Hpt_dom"/>
</dbReference>
<dbReference type="SMART" id="SM00387">
    <property type="entry name" value="HATPase_c"/>
    <property type="match status" value="1"/>
</dbReference>
<dbReference type="SUPFAM" id="SSF55785">
    <property type="entry name" value="PYP-like sensor domain (PAS domain)"/>
    <property type="match status" value="4"/>
</dbReference>
<evidence type="ECO:0000313" key="22">
    <source>
        <dbReference type="Proteomes" id="UP000002875"/>
    </source>
</evidence>
<dbReference type="Pfam" id="PF00072">
    <property type="entry name" value="Response_reg"/>
    <property type="match status" value="1"/>
</dbReference>